<dbReference type="InterPro" id="IPR036291">
    <property type="entry name" value="NAD(P)-bd_dom_sf"/>
</dbReference>
<dbReference type="InterPro" id="IPR051276">
    <property type="entry name" value="Saccharopine_DH-like_oxidrdct"/>
</dbReference>
<accession>A0ABP8KAN0</accession>
<dbReference type="PANTHER" id="PTHR12286">
    <property type="entry name" value="SACCHAROPINE DEHYDROGENASE-LIKE OXIDOREDUCTASE"/>
    <property type="match status" value="1"/>
</dbReference>
<dbReference type="Proteomes" id="UP001500390">
    <property type="component" value="Unassembled WGS sequence"/>
</dbReference>
<dbReference type="EMBL" id="BAABFX010000048">
    <property type="protein sequence ID" value="GAA4402690.1"/>
    <property type="molecule type" value="Genomic_DNA"/>
</dbReference>
<organism evidence="3 4">
    <name type="scientific">Ornithinibacter aureus</name>
    <dbReference type="NCBI Taxonomy" id="622664"/>
    <lineage>
        <taxon>Bacteria</taxon>
        <taxon>Bacillati</taxon>
        <taxon>Actinomycetota</taxon>
        <taxon>Actinomycetes</taxon>
        <taxon>Micrococcales</taxon>
        <taxon>Intrasporangiaceae</taxon>
        <taxon>Ornithinibacter</taxon>
    </lineage>
</organism>
<dbReference type="Gene3D" id="3.40.50.720">
    <property type="entry name" value="NAD(P)-binding Rossmann-like Domain"/>
    <property type="match status" value="1"/>
</dbReference>
<feature type="region of interest" description="Disordered" evidence="1">
    <location>
        <begin position="212"/>
        <end position="240"/>
    </location>
</feature>
<feature type="domain" description="Saccharopine dehydrogenase NADP binding" evidence="2">
    <location>
        <begin position="10"/>
        <end position="134"/>
    </location>
</feature>
<gene>
    <name evidence="3" type="ORF">GCM10023153_31980</name>
</gene>
<dbReference type="PANTHER" id="PTHR12286:SF5">
    <property type="entry name" value="SACCHAROPINE DEHYDROGENASE-LIKE OXIDOREDUCTASE"/>
    <property type="match status" value="1"/>
</dbReference>
<proteinExistence type="predicted"/>
<dbReference type="RefSeq" id="WP_159901806.1">
    <property type="nucleotide sequence ID" value="NZ_BAABFX010000048.1"/>
</dbReference>
<name>A0ABP8KAN0_9MICO</name>
<comment type="caution">
    <text evidence="3">The sequence shown here is derived from an EMBL/GenBank/DDBJ whole genome shotgun (WGS) entry which is preliminary data.</text>
</comment>
<dbReference type="SUPFAM" id="SSF51735">
    <property type="entry name" value="NAD(P)-binding Rossmann-fold domains"/>
    <property type="match status" value="1"/>
</dbReference>
<dbReference type="InterPro" id="IPR005097">
    <property type="entry name" value="Sacchrp_dh_NADP-bd"/>
</dbReference>
<keyword evidence="4" id="KW-1185">Reference proteome</keyword>
<evidence type="ECO:0000256" key="1">
    <source>
        <dbReference type="SAM" id="MobiDB-lite"/>
    </source>
</evidence>
<dbReference type="Pfam" id="PF03435">
    <property type="entry name" value="Sacchrp_dh_NADP"/>
    <property type="match status" value="1"/>
</dbReference>
<reference evidence="4" key="1">
    <citation type="journal article" date="2019" name="Int. J. Syst. Evol. Microbiol.">
        <title>The Global Catalogue of Microorganisms (GCM) 10K type strain sequencing project: providing services to taxonomists for standard genome sequencing and annotation.</title>
        <authorList>
            <consortium name="The Broad Institute Genomics Platform"/>
            <consortium name="The Broad Institute Genome Sequencing Center for Infectious Disease"/>
            <person name="Wu L."/>
            <person name="Ma J."/>
        </authorList>
    </citation>
    <scope>NUCLEOTIDE SEQUENCE [LARGE SCALE GENOMIC DNA]</scope>
    <source>
        <strain evidence="4">JCM 17738</strain>
    </source>
</reference>
<evidence type="ECO:0000313" key="3">
    <source>
        <dbReference type="EMBL" id="GAA4402690.1"/>
    </source>
</evidence>
<sequence>MSASAREFDIVLFGATGFVGRLTARHLAAEAPDGVRIALAGRSQSRLEDLARGLGSQAAGWPLLVVDATNPDAVADLARRAHVVVTTVGPYVKYGAPLAAACAEAGTHYCDLTGEVLFVHRSIAANHETAKRTGARIVHACGFDSIPSDLGVMLTAQAAKADGADLGRTHLAVRSMKGGFSGGTIDSARVQVDELKADPTTRRIVGDPWALAEGPRPGRDRTVASATGATASGSSGSGASGPAAMLAKLAKASPVKRDADNGHFTGPFVMAAFNTRIVARSASLLGYGEGFRYVEYSDYGSGPAGAVAAGMTSVALGAGLAGMAFGPTRSLLDRVLPKPGEGPSEEAQAAGRFRMEVTGEATNGARYRTTVAAPYDPGYSGTAVMLGQAALALLEDGNALPDAAGVLTPATAIGMPLVERLREHKFMLDTVRLPG</sequence>
<feature type="compositionally biased region" description="Low complexity" evidence="1">
    <location>
        <begin position="224"/>
        <end position="234"/>
    </location>
</feature>
<evidence type="ECO:0000259" key="2">
    <source>
        <dbReference type="Pfam" id="PF03435"/>
    </source>
</evidence>
<evidence type="ECO:0000313" key="4">
    <source>
        <dbReference type="Proteomes" id="UP001500390"/>
    </source>
</evidence>
<protein>
    <submittedName>
        <fullName evidence="3">Trans-acting enoyl reductase family protein</fullName>
    </submittedName>
</protein>